<dbReference type="PANTHER" id="PTHR16821:SF2">
    <property type="entry name" value="FRATAXIN, MITOCHONDRIAL"/>
    <property type="match status" value="1"/>
</dbReference>
<evidence type="ECO:0000256" key="4">
    <source>
        <dbReference type="HAMAP-Rule" id="MF_00142"/>
    </source>
</evidence>
<proteinExistence type="inferred from homology"/>
<gene>
    <name evidence="4 5" type="primary">cyaY</name>
    <name evidence="5" type="ORF">LZC94_35470</name>
</gene>
<evidence type="ECO:0000256" key="3">
    <source>
        <dbReference type="ARBA" id="ARBA00023004"/>
    </source>
</evidence>
<comment type="similarity">
    <text evidence="1 4">Belongs to the frataxin family.</text>
</comment>
<accession>A0ABZ2LQD4</accession>
<dbReference type="PROSITE" id="PS01344">
    <property type="entry name" value="FRATAXIN_1"/>
    <property type="match status" value="1"/>
</dbReference>
<dbReference type="HAMAP" id="MF_00142">
    <property type="entry name" value="CyaY"/>
    <property type="match status" value="1"/>
</dbReference>
<evidence type="ECO:0000256" key="2">
    <source>
        <dbReference type="ARBA" id="ARBA00022723"/>
    </source>
</evidence>
<dbReference type="SUPFAM" id="SSF55387">
    <property type="entry name" value="Frataxin/Nqo15-like"/>
    <property type="match status" value="1"/>
</dbReference>
<comment type="function">
    <text evidence="4">Involved in iron-sulfur (Fe-S) cluster assembly. May act as a regulator of Fe-S biogenesis.</text>
</comment>
<dbReference type="InterPro" id="IPR020895">
    <property type="entry name" value="Frataxin_CS"/>
</dbReference>
<dbReference type="EMBL" id="CP089984">
    <property type="protein sequence ID" value="WXB13134.1"/>
    <property type="molecule type" value="Genomic_DNA"/>
</dbReference>
<sequence length="107" mass="11944">MDESRYQHLTDTAFRRIEDALEDVDVDAVDCERAGDVVTLLFRGGARSIVNTQRPTRQIWLAANARAWHFSYDEASGAWLDDKGTGAELFSTVSRIIKEAVGLDLTV</sequence>
<dbReference type="InterPro" id="IPR002908">
    <property type="entry name" value="Frataxin/CyaY"/>
</dbReference>
<dbReference type="SMART" id="SM01219">
    <property type="entry name" value="Frataxin_Cyay"/>
    <property type="match status" value="1"/>
</dbReference>
<organism evidence="5 6">
    <name type="scientific">Pendulispora albinea</name>
    <dbReference type="NCBI Taxonomy" id="2741071"/>
    <lineage>
        <taxon>Bacteria</taxon>
        <taxon>Pseudomonadati</taxon>
        <taxon>Myxococcota</taxon>
        <taxon>Myxococcia</taxon>
        <taxon>Myxococcales</taxon>
        <taxon>Sorangiineae</taxon>
        <taxon>Pendulisporaceae</taxon>
        <taxon>Pendulispora</taxon>
    </lineage>
</organism>
<dbReference type="Pfam" id="PF01491">
    <property type="entry name" value="Frataxin_Cyay"/>
    <property type="match status" value="1"/>
</dbReference>
<keyword evidence="6" id="KW-1185">Reference proteome</keyword>
<reference evidence="5 6" key="1">
    <citation type="submission" date="2021-12" db="EMBL/GenBank/DDBJ databases">
        <title>Discovery of the Pendulisporaceae a myxobacterial family with distinct sporulation behavior and unique specialized metabolism.</title>
        <authorList>
            <person name="Garcia R."/>
            <person name="Popoff A."/>
            <person name="Bader C.D."/>
            <person name="Loehr J."/>
            <person name="Walesch S."/>
            <person name="Walt C."/>
            <person name="Boldt J."/>
            <person name="Bunk B."/>
            <person name="Haeckl F.J.F.P.J."/>
            <person name="Gunesch A.P."/>
            <person name="Birkelbach J."/>
            <person name="Nuebel U."/>
            <person name="Pietschmann T."/>
            <person name="Bach T."/>
            <person name="Mueller R."/>
        </authorList>
    </citation>
    <scope>NUCLEOTIDE SEQUENCE [LARGE SCALE GENOMIC DNA]</scope>
    <source>
        <strain evidence="5 6">MSr11954</strain>
    </source>
</reference>
<keyword evidence="3 4" id="KW-0408">Iron</keyword>
<dbReference type="NCBIfam" id="TIGR03421">
    <property type="entry name" value="FeS_CyaY"/>
    <property type="match status" value="1"/>
</dbReference>
<dbReference type="PROSITE" id="PS50810">
    <property type="entry name" value="FRATAXIN_2"/>
    <property type="match status" value="1"/>
</dbReference>
<evidence type="ECO:0000256" key="1">
    <source>
        <dbReference type="ARBA" id="ARBA00008183"/>
    </source>
</evidence>
<dbReference type="InterPro" id="IPR036524">
    <property type="entry name" value="Frataxin/CyaY_sf"/>
</dbReference>
<evidence type="ECO:0000313" key="6">
    <source>
        <dbReference type="Proteomes" id="UP001370348"/>
    </source>
</evidence>
<dbReference type="RefSeq" id="WP_394822753.1">
    <property type="nucleotide sequence ID" value="NZ_CP089984.1"/>
</dbReference>
<keyword evidence="2 4" id="KW-0479">Metal-binding</keyword>
<dbReference type="PANTHER" id="PTHR16821">
    <property type="entry name" value="FRATAXIN"/>
    <property type="match status" value="1"/>
</dbReference>
<evidence type="ECO:0000313" key="5">
    <source>
        <dbReference type="EMBL" id="WXB13134.1"/>
    </source>
</evidence>
<protein>
    <recommendedName>
        <fullName evidence="4">Iron-sulfur cluster assembly protein CyaY</fullName>
    </recommendedName>
</protein>
<dbReference type="Proteomes" id="UP001370348">
    <property type="component" value="Chromosome"/>
</dbReference>
<name>A0ABZ2LQD4_9BACT</name>
<dbReference type="InterPro" id="IPR047584">
    <property type="entry name" value="CyaY"/>
</dbReference>
<dbReference type="Gene3D" id="3.30.920.10">
    <property type="entry name" value="Frataxin/CyaY"/>
    <property type="match status" value="1"/>
</dbReference>